<proteinExistence type="predicted"/>
<name>J3N3A5_ORYBR</name>
<sequence>RVRFGNREWKGKKRKLLCGTESAGVCVTWLPKRRRFRTLPKKYTIFRRCSDGKIFLVKMSHRKFDHMSE</sequence>
<dbReference type="AlphaFoldDB" id="J3N3A5"/>
<organism evidence="1">
    <name type="scientific">Oryza brachyantha</name>
    <name type="common">malo sina</name>
    <dbReference type="NCBI Taxonomy" id="4533"/>
    <lineage>
        <taxon>Eukaryota</taxon>
        <taxon>Viridiplantae</taxon>
        <taxon>Streptophyta</taxon>
        <taxon>Embryophyta</taxon>
        <taxon>Tracheophyta</taxon>
        <taxon>Spermatophyta</taxon>
        <taxon>Magnoliopsida</taxon>
        <taxon>Liliopsida</taxon>
        <taxon>Poales</taxon>
        <taxon>Poaceae</taxon>
        <taxon>BOP clade</taxon>
        <taxon>Oryzoideae</taxon>
        <taxon>Oryzeae</taxon>
        <taxon>Oryzinae</taxon>
        <taxon>Oryza</taxon>
    </lineage>
</organism>
<accession>J3N3A5</accession>
<dbReference type="Gramene" id="OB10G20030.1">
    <property type="protein sequence ID" value="OB10G20030.1"/>
    <property type="gene ID" value="OB10G20030"/>
</dbReference>
<protein>
    <submittedName>
        <fullName evidence="1">Uncharacterized protein</fullName>
    </submittedName>
</protein>
<dbReference type="HOGENOM" id="CLU_2783402_0_0_1"/>
<evidence type="ECO:0000313" key="1">
    <source>
        <dbReference type="EnsemblPlants" id="OB10G20030.1"/>
    </source>
</evidence>
<dbReference type="Proteomes" id="UP000006038">
    <property type="component" value="Chromosome 10"/>
</dbReference>
<evidence type="ECO:0000313" key="2">
    <source>
        <dbReference type="Proteomes" id="UP000006038"/>
    </source>
</evidence>
<dbReference type="EnsemblPlants" id="OB10G20030.1">
    <property type="protein sequence ID" value="OB10G20030.1"/>
    <property type="gene ID" value="OB10G20030"/>
</dbReference>
<keyword evidence="2" id="KW-1185">Reference proteome</keyword>
<reference evidence="1" key="1">
    <citation type="journal article" date="2013" name="Nat. Commun.">
        <title>Whole-genome sequencing of Oryza brachyantha reveals mechanisms underlying Oryza genome evolution.</title>
        <authorList>
            <person name="Chen J."/>
            <person name="Huang Q."/>
            <person name="Gao D."/>
            <person name="Wang J."/>
            <person name="Lang Y."/>
            <person name="Liu T."/>
            <person name="Li B."/>
            <person name="Bai Z."/>
            <person name="Luis Goicoechea J."/>
            <person name="Liang C."/>
            <person name="Chen C."/>
            <person name="Zhang W."/>
            <person name="Sun S."/>
            <person name="Liao Y."/>
            <person name="Zhang X."/>
            <person name="Yang L."/>
            <person name="Song C."/>
            <person name="Wang M."/>
            <person name="Shi J."/>
            <person name="Liu G."/>
            <person name="Liu J."/>
            <person name="Zhou H."/>
            <person name="Zhou W."/>
            <person name="Yu Q."/>
            <person name="An N."/>
            <person name="Chen Y."/>
            <person name="Cai Q."/>
            <person name="Wang B."/>
            <person name="Liu B."/>
            <person name="Min J."/>
            <person name="Huang Y."/>
            <person name="Wu H."/>
            <person name="Li Z."/>
            <person name="Zhang Y."/>
            <person name="Yin Y."/>
            <person name="Song W."/>
            <person name="Jiang J."/>
            <person name="Jackson S.A."/>
            <person name="Wing R.A."/>
            <person name="Wang J."/>
            <person name="Chen M."/>
        </authorList>
    </citation>
    <scope>NUCLEOTIDE SEQUENCE [LARGE SCALE GENOMIC DNA]</scope>
    <source>
        <strain evidence="1">cv. IRGC 101232</strain>
    </source>
</reference>
<reference evidence="1" key="2">
    <citation type="submission" date="2013-04" db="UniProtKB">
        <authorList>
            <consortium name="EnsemblPlants"/>
        </authorList>
    </citation>
    <scope>IDENTIFICATION</scope>
</reference>